<comment type="caution">
    <text evidence="3">The sequence shown here is derived from an EMBL/GenBank/DDBJ whole genome shotgun (WGS) entry which is preliminary data.</text>
</comment>
<dbReference type="EMBL" id="PUIB01000027">
    <property type="protein sequence ID" value="PQO27688.1"/>
    <property type="molecule type" value="Genomic_DNA"/>
</dbReference>
<evidence type="ECO:0000313" key="4">
    <source>
        <dbReference type="Proteomes" id="UP000239388"/>
    </source>
</evidence>
<sequence length="327" mass="37306">MVRNPIAVVAGCLLLGLFVLPSAWAEEIDANEAVKRMVKRMFETRDQLVSGRCSIAGFSEFSRGRSFGDTEERMELVFDDRVPAFLIEDGMDSAFLANSEFQYHATHMRTHVERFPAGFNLSGRGSVLPFDIHLLGFVENPSKRIDRGELSYTQYKEWFAHAELLEIAKAREQLRIKVRLPRSASEAADIDRTYQLWLDPTRDYVTTRIEQLYSDRDGVIFRDEMLWEKVNNVWVITHFRQLNGRGAGGPSAKPALQWKLIWSDVNKKIPDSEFELESLPNPGREARIAGRFAQKIGDRDYGSLGVIQSREPKPEGDPDWSSLPPVE</sequence>
<feature type="signal peptide" evidence="2">
    <location>
        <begin position="1"/>
        <end position="25"/>
    </location>
</feature>
<dbReference type="AlphaFoldDB" id="A0A2S8F698"/>
<reference evidence="3 4" key="1">
    <citation type="submission" date="2018-02" db="EMBL/GenBank/DDBJ databases">
        <title>Comparative genomes isolates from brazilian mangrove.</title>
        <authorList>
            <person name="Araujo J.E."/>
            <person name="Taketani R.G."/>
            <person name="Silva M.C.P."/>
            <person name="Loureco M.V."/>
            <person name="Andreote F.D."/>
        </authorList>
    </citation>
    <scope>NUCLEOTIDE SEQUENCE [LARGE SCALE GENOMIC DNA]</scope>
    <source>
        <strain evidence="3 4">NAP PRIS-MGV</strain>
    </source>
</reference>
<gene>
    <name evidence="3" type="ORF">C5Y98_26680</name>
</gene>
<feature type="chain" id="PRO_5015518679" description="Outer membrane lipoprotein-sorting protein" evidence="2">
    <location>
        <begin position="26"/>
        <end position="327"/>
    </location>
</feature>
<accession>A0A2S8F698</accession>
<evidence type="ECO:0000313" key="3">
    <source>
        <dbReference type="EMBL" id="PQO27688.1"/>
    </source>
</evidence>
<evidence type="ECO:0000256" key="1">
    <source>
        <dbReference type="SAM" id="MobiDB-lite"/>
    </source>
</evidence>
<feature type="region of interest" description="Disordered" evidence="1">
    <location>
        <begin position="303"/>
        <end position="327"/>
    </location>
</feature>
<name>A0A2S8F698_9BACT</name>
<evidence type="ECO:0008006" key="5">
    <source>
        <dbReference type="Google" id="ProtNLM"/>
    </source>
</evidence>
<dbReference type="Proteomes" id="UP000239388">
    <property type="component" value="Unassembled WGS sequence"/>
</dbReference>
<organism evidence="3 4">
    <name type="scientific">Blastopirellula marina</name>
    <dbReference type="NCBI Taxonomy" id="124"/>
    <lineage>
        <taxon>Bacteria</taxon>
        <taxon>Pseudomonadati</taxon>
        <taxon>Planctomycetota</taxon>
        <taxon>Planctomycetia</taxon>
        <taxon>Pirellulales</taxon>
        <taxon>Pirellulaceae</taxon>
        <taxon>Blastopirellula</taxon>
    </lineage>
</organism>
<keyword evidence="2" id="KW-0732">Signal</keyword>
<protein>
    <recommendedName>
        <fullName evidence="5">Outer membrane lipoprotein-sorting protein</fullName>
    </recommendedName>
</protein>
<evidence type="ECO:0000256" key="2">
    <source>
        <dbReference type="SAM" id="SignalP"/>
    </source>
</evidence>
<proteinExistence type="predicted"/>